<organism evidence="1">
    <name type="scientific">Schaalia odontolytica</name>
    <dbReference type="NCBI Taxonomy" id="1660"/>
    <lineage>
        <taxon>Bacteria</taxon>
        <taxon>Bacillati</taxon>
        <taxon>Actinomycetota</taxon>
        <taxon>Actinomycetes</taxon>
        <taxon>Actinomycetales</taxon>
        <taxon>Actinomycetaceae</taxon>
        <taxon>Schaalia</taxon>
    </lineage>
</organism>
<proteinExistence type="predicted"/>
<gene>
    <name evidence="1" type="ORF">AOLFYP35_01240</name>
</gene>
<evidence type="ECO:0000313" key="1">
    <source>
        <dbReference type="EMBL" id="VYT02065.1"/>
    </source>
</evidence>
<name>A0A6N2T8T9_9ACTO</name>
<accession>A0A6N2T8T9</accession>
<protein>
    <recommendedName>
        <fullName evidence="2">DUF3168 domain-containing protein</fullName>
    </recommendedName>
</protein>
<dbReference type="EMBL" id="CACRSM010000002">
    <property type="protein sequence ID" value="VYT02065.1"/>
    <property type="molecule type" value="Genomic_DNA"/>
</dbReference>
<reference evidence="1" key="1">
    <citation type="submission" date="2019-11" db="EMBL/GenBank/DDBJ databases">
        <authorList>
            <person name="Feng L."/>
        </authorList>
    </citation>
    <scope>NUCLEOTIDE SEQUENCE</scope>
    <source>
        <strain evidence="1">AodontolyticusLFYP35</strain>
    </source>
</reference>
<dbReference type="AlphaFoldDB" id="A0A6N2T8T9"/>
<sequence length="122" mass="13220">MISTYKESQALADLLTQYLPNAFVTLDADQVTPHLLDGTPCVFIPPPKLTETSVPAYVLRYQVAVIGAPVADQAQAWKKADAILTVLDQLDLIEDADPVQWDGAQSTTAPAFSVTITRLAQH</sequence>
<evidence type="ECO:0008006" key="2">
    <source>
        <dbReference type="Google" id="ProtNLM"/>
    </source>
</evidence>